<dbReference type="EMBL" id="LHQQ01000237">
    <property type="protein sequence ID" value="KOS38741.1"/>
    <property type="molecule type" value="Genomic_DNA"/>
</dbReference>
<evidence type="ECO:0000313" key="1">
    <source>
        <dbReference type="EMBL" id="KOS38741.1"/>
    </source>
</evidence>
<evidence type="ECO:0000313" key="2">
    <source>
        <dbReference type="Proteomes" id="UP000037696"/>
    </source>
</evidence>
<comment type="caution">
    <text evidence="1">The sequence shown here is derived from an EMBL/GenBank/DDBJ whole genome shotgun (WGS) entry which is preliminary data.</text>
</comment>
<sequence>MGDMCYSLFPLHAQPADTACARWIQVAFILLQGSSGEKTTDLPTCRPGTRPFPVFPLAFSSSIWEIFGVSPFFCLLSNNTLVTMEVWKKISIYIHSTHEIWQNFAFEYPPEK</sequence>
<reference evidence="1 2" key="1">
    <citation type="submission" date="2015-08" db="EMBL/GenBank/DDBJ databases">
        <title>Genome sequencing of Penicillium nordicum.</title>
        <authorList>
            <person name="Nguyen H.D."/>
            <person name="Seifert K.A."/>
        </authorList>
    </citation>
    <scope>NUCLEOTIDE SEQUENCE [LARGE SCALE GENOMIC DNA]</scope>
    <source>
        <strain evidence="1 2">DAOMC 185683</strain>
    </source>
</reference>
<protein>
    <submittedName>
        <fullName evidence="1">Uncharacterized protein</fullName>
    </submittedName>
</protein>
<proteinExistence type="predicted"/>
<gene>
    <name evidence="1" type="ORF">ACN38_g10439</name>
</gene>
<accession>A0A0M8P1J3</accession>
<name>A0A0M8P1J3_9EURO</name>
<organism evidence="1 2">
    <name type="scientific">Penicillium nordicum</name>
    <dbReference type="NCBI Taxonomy" id="229535"/>
    <lineage>
        <taxon>Eukaryota</taxon>
        <taxon>Fungi</taxon>
        <taxon>Dikarya</taxon>
        <taxon>Ascomycota</taxon>
        <taxon>Pezizomycotina</taxon>
        <taxon>Eurotiomycetes</taxon>
        <taxon>Eurotiomycetidae</taxon>
        <taxon>Eurotiales</taxon>
        <taxon>Aspergillaceae</taxon>
        <taxon>Penicillium</taxon>
    </lineage>
</organism>
<dbReference type="Proteomes" id="UP000037696">
    <property type="component" value="Unassembled WGS sequence"/>
</dbReference>
<dbReference type="AlphaFoldDB" id="A0A0M8P1J3"/>
<keyword evidence="2" id="KW-1185">Reference proteome</keyword>